<feature type="region of interest" description="Disordered" evidence="1">
    <location>
        <begin position="1"/>
        <end position="28"/>
    </location>
</feature>
<protein>
    <submittedName>
        <fullName evidence="4">Aste57867_20817 protein</fullName>
    </submittedName>
</protein>
<keyword evidence="2" id="KW-0812">Transmembrane</keyword>
<gene>
    <name evidence="4" type="primary">Aste57867_20817</name>
    <name evidence="3" type="ORF">As57867_020749</name>
    <name evidence="4" type="ORF">ASTE57867_20817</name>
</gene>
<feature type="transmembrane region" description="Helical" evidence="2">
    <location>
        <begin position="34"/>
        <end position="54"/>
    </location>
</feature>
<organism evidence="4 5">
    <name type="scientific">Aphanomyces stellatus</name>
    <dbReference type="NCBI Taxonomy" id="120398"/>
    <lineage>
        <taxon>Eukaryota</taxon>
        <taxon>Sar</taxon>
        <taxon>Stramenopiles</taxon>
        <taxon>Oomycota</taxon>
        <taxon>Saprolegniomycetes</taxon>
        <taxon>Saprolegniales</taxon>
        <taxon>Verrucalvaceae</taxon>
        <taxon>Aphanomyces</taxon>
    </lineage>
</organism>
<evidence type="ECO:0000256" key="2">
    <source>
        <dbReference type="SAM" id="Phobius"/>
    </source>
</evidence>
<evidence type="ECO:0000256" key="1">
    <source>
        <dbReference type="SAM" id="MobiDB-lite"/>
    </source>
</evidence>
<reference evidence="4 5" key="1">
    <citation type="submission" date="2019-03" db="EMBL/GenBank/DDBJ databases">
        <authorList>
            <person name="Gaulin E."/>
            <person name="Dumas B."/>
        </authorList>
    </citation>
    <scope>NUCLEOTIDE SEQUENCE [LARGE SCALE GENOMIC DNA]</scope>
    <source>
        <strain evidence="4">CBS 568.67</strain>
    </source>
</reference>
<dbReference type="EMBL" id="CAADRA010006939">
    <property type="protein sequence ID" value="VFT97496.1"/>
    <property type="molecule type" value="Genomic_DNA"/>
</dbReference>
<dbReference type="AlphaFoldDB" id="A0A485LH58"/>
<reference evidence="3" key="2">
    <citation type="submission" date="2019-06" db="EMBL/GenBank/DDBJ databases">
        <title>Genomics analysis of Aphanomyces spp. identifies a new class of oomycete effector associated with host adaptation.</title>
        <authorList>
            <person name="Gaulin E."/>
        </authorList>
    </citation>
    <scope>NUCLEOTIDE SEQUENCE</scope>
    <source>
        <strain evidence="3">CBS 578.67</strain>
    </source>
</reference>
<feature type="compositionally biased region" description="Low complexity" evidence="1">
    <location>
        <begin position="15"/>
        <end position="28"/>
    </location>
</feature>
<dbReference type="OrthoDB" id="79359at2759"/>
<dbReference type="Proteomes" id="UP000332933">
    <property type="component" value="Unassembled WGS sequence"/>
</dbReference>
<sequence length="235" mass="25150">MQRRDSLHPKRRLQSATSAPPATSTTASSLSTGAIIGIAVAAVVLLVVVAYIFVRRSRLETRRKQMQIRVDRAMLEGSTQQQNGGLGEQLLAPPMHHLNPPPPPPPHEPMMHQPLPPTMMKPSDIGMNPTPIEHVVIGSAESDDFVIMGAAGAKGSMPDFSKFNKAGMNMKASAVKLGGKPGLDHYEPHGSAPGPSSFASSYVSDDIAMLQSTRGESFDVVPVVEPKPSKGRRHL</sequence>
<dbReference type="EMBL" id="VJMH01006913">
    <property type="protein sequence ID" value="KAF0687453.1"/>
    <property type="molecule type" value="Genomic_DNA"/>
</dbReference>
<keyword evidence="2" id="KW-1133">Transmembrane helix</keyword>
<proteinExistence type="predicted"/>
<evidence type="ECO:0000313" key="4">
    <source>
        <dbReference type="EMBL" id="VFT97496.1"/>
    </source>
</evidence>
<keyword evidence="2" id="KW-0472">Membrane</keyword>
<evidence type="ECO:0000313" key="3">
    <source>
        <dbReference type="EMBL" id="KAF0687453.1"/>
    </source>
</evidence>
<name>A0A485LH58_9STRA</name>
<accession>A0A485LH58</accession>
<evidence type="ECO:0000313" key="5">
    <source>
        <dbReference type="Proteomes" id="UP000332933"/>
    </source>
</evidence>
<keyword evidence="5" id="KW-1185">Reference proteome</keyword>